<feature type="region of interest" description="Disordered" evidence="1">
    <location>
        <begin position="1"/>
        <end position="22"/>
    </location>
</feature>
<dbReference type="Proteomes" id="UP001620514">
    <property type="component" value="Unassembled WGS sequence"/>
</dbReference>
<feature type="transmembrane region" description="Helical" evidence="2">
    <location>
        <begin position="147"/>
        <end position="170"/>
    </location>
</feature>
<evidence type="ECO:0000313" key="5">
    <source>
        <dbReference type="Proteomes" id="UP001620514"/>
    </source>
</evidence>
<reference evidence="4 5" key="1">
    <citation type="submission" date="2024-10" db="EMBL/GenBank/DDBJ databases">
        <authorList>
            <person name="Deangelis K."/>
            <person name="Huntemann M."/>
            <person name="Clum A."/>
            <person name="Wang J."/>
            <person name="Palaniappan K."/>
            <person name="Ritter S."/>
            <person name="Chen I.-M."/>
            <person name="Stamatis D."/>
            <person name="Reddy T."/>
            <person name="O'Malley R."/>
            <person name="Daum C."/>
            <person name="Ng V."/>
            <person name="Ivanova N."/>
            <person name="Kyrpides N."/>
            <person name="Woyke T."/>
        </authorList>
    </citation>
    <scope>NUCLEOTIDE SEQUENCE [LARGE SCALE GENOMIC DNA]</scope>
    <source>
        <strain evidence="4 5">GAS97</strain>
    </source>
</reference>
<dbReference type="CDD" id="cd01060">
    <property type="entry name" value="Membrane-FADS-like"/>
    <property type="match status" value="1"/>
</dbReference>
<feature type="transmembrane region" description="Helical" evidence="2">
    <location>
        <begin position="212"/>
        <end position="230"/>
    </location>
</feature>
<comment type="caution">
    <text evidence="4">The sequence shown here is derived from an EMBL/GenBank/DDBJ whole genome shotgun (WGS) entry which is preliminary data.</text>
</comment>
<accession>A0ABW8MHX9</accession>
<feature type="transmembrane region" description="Helical" evidence="2">
    <location>
        <begin position="61"/>
        <end position="80"/>
    </location>
</feature>
<keyword evidence="2" id="KW-1133">Transmembrane helix</keyword>
<evidence type="ECO:0000259" key="3">
    <source>
        <dbReference type="Pfam" id="PF00487"/>
    </source>
</evidence>
<name>A0ABW8MHX9_9BURK</name>
<feature type="domain" description="Fatty acid desaturase" evidence="3">
    <location>
        <begin position="63"/>
        <end position="309"/>
    </location>
</feature>
<dbReference type="InterPro" id="IPR005804">
    <property type="entry name" value="FA_desaturase_dom"/>
</dbReference>
<proteinExistence type="predicted"/>
<evidence type="ECO:0000256" key="1">
    <source>
        <dbReference type="SAM" id="MobiDB-lite"/>
    </source>
</evidence>
<evidence type="ECO:0000256" key="2">
    <source>
        <dbReference type="SAM" id="Phobius"/>
    </source>
</evidence>
<sequence length="330" mass="37572">MDPQASATAEPDAPAAARTQRTPRQVAINSTVNLALLALVATAMLLQLFAWPFLLRHWGKAALWLAVPLVVFTPTHWGLIHEAIHGQLLPRRRLNESVARVLAITFLLPFDAVRFGHLMHHRFTREPYDRPDVYDGTTHRMRARALYYARLLGGIYVAELVLPALTFLPVRHACQVVARAIGSEGPAGMDIQRLFVRFAGDPARRSRIRRDWLLSLVLHAGAFYLYGAWWPALAMTLYLRGVWLSLADNLPHYDVPLDEPERARNFRVPRIWQGVLMNHHLHQLHHRHPTLPWTALPTLAREISASLAPVGEAAYFRTALRQFRRFGKVH</sequence>
<keyword evidence="2" id="KW-0812">Transmembrane</keyword>
<organism evidence="4 5">
    <name type="scientific">Caballeronia udeis</name>
    <dbReference type="NCBI Taxonomy" id="1232866"/>
    <lineage>
        <taxon>Bacteria</taxon>
        <taxon>Pseudomonadati</taxon>
        <taxon>Pseudomonadota</taxon>
        <taxon>Betaproteobacteria</taxon>
        <taxon>Burkholderiales</taxon>
        <taxon>Burkholderiaceae</taxon>
        <taxon>Caballeronia</taxon>
    </lineage>
</organism>
<protein>
    <submittedName>
        <fullName evidence="4">Fatty acid desaturase</fullName>
    </submittedName>
</protein>
<keyword evidence="2" id="KW-0472">Membrane</keyword>
<keyword evidence="5" id="KW-1185">Reference proteome</keyword>
<dbReference type="RefSeq" id="WP_404607907.1">
    <property type="nucleotide sequence ID" value="NZ_JBIYDN010000009.1"/>
</dbReference>
<dbReference type="EMBL" id="JBIYDN010000009">
    <property type="protein sequence ID" value="MFK4443301.1"/>
    <property type="molecule type" value="Genomic_DNA"/>
</dbReference>
<reference evidence="4 5" key="2">
    <citation type="submission" date="2024-11" db="EMBL/GenBank/DDBJ databases">
        <title>Using genomics to understand microbial adaptation to soil warming.</title>
        <authorList>
            <person name="Deangelis K.M. PhD."/>
        </authorList>
    </citation>
    <scope>NUCLEOTIDE SEQUENCE [LARGE SCALE GENOMIC DNA]</scope>
    <source>
        <strain evidence="4 5">GAS97</strain>
    </source>
</reference>
<evidence type="ECO:0000313" key="4">
    <source>
        <dbReference type="EMBL" id="MFK4443301.1"/>
    </source>
</evidence>
<feature type="transmembrane region" description="Helical" evidence="2">
    <location>
        <begin position="101"/>
        <end position="119"/>
    </location>
</feature>
<gene>
    <name evidence="4" type="ORF">ABH943_003323</name>
</gene>
<dbReference type="Pfam" id="PF00487">
    <property type="entry name" value="FA_desaturase"/>
    <property type="match status" value="1"/>
</dbReference>
<feature type="transmembrane region" description="Helical" evidence="2">
    <location>
        <begin position="34"/>
        <end position="55"/>
    </location>
</feature>